<comment type="caution">
    <text evidence="1">The sequence shown here is derived from an EMBL/GenBank/DDBJ whole genome shotgun (WGS) entry which is preliminary data.</text>
</comment>
<proteinExistence type="predicted"/>
<accession>A0A5B7E565</accession>
<keyword evidence="2" id="KW-1185">Reference proteome</keyword>
<name>A0A5B7E565_PORTR</name>
<organism evidence="1 2">
    <name type="scientific">Portunus trituberculatus</name>
    <name type="common">Swimming crab</name>
    <name type="synonym">Neptunus trituberculatus</name>
    <dbReference type="NCBI Taxonomy" id="210409"/>
    <lineage>
        <taxon>Eukaryota</taxon>
        <taxon>Metazoa</taxon>
        <taxon>Ecdysozoa</taxon>
        <taxon>Arthropoda</taxon>
        <taxon>Crustacea</taxon>
        <taxon>Multicrustacea</taxon>
        <taxon>Malacostraca</taxon>
        <taxon>Eumalacostraca</taxon>
        <taxon>Eucarida</taxon>
        <taxon>Decapoda</taxon>
        <taxon>Pleocyemata</taxon>
        <taxon>Brachyura</taxon>
        <taxon>Eubrachyura</taxon>
        <taxon>Portunoidea</taxon>
        <taxon>Portunidae</taxon>
        <taxon>Portuninae</taxon>
        <taxon>Portunus</taxon>
    </lineage>
</organism>
<dbReference type="Proteomes" id="UP000324222">
    <property type="component" value="Unassembled WGS sequence"/>
</dbReference>
<dbReference type="EMBL" id="VSRR010001986">
    <property type="protein sequence ID" value="MPC28908.1"/>
    <property type="molecule type" value="Genomic_DNA"/>
</dbReference>
<evidence type="ECO:0000313" key="2">
    <source>
        <dbReference type="Proteomes" id="UP000324222"/>
    </source>
</evidence>
<evidence type="ECO:0000313" key="1">
    <source>
        <dbReference type="EMBL" id="MPC28908.1"/>
    </source>
</evidence>
<reference evidence="1 2" key="1">
    <citation type="submission" date="2019-05" db="EMBL/GenBank/DDBJ databases">
        <title>Another draft genome of Portunus trituberculatus and its Hox gene families provides insights of decapod evolution.</title>
        <authorList>
            <person name="Jeong J.-H."/>
            <person name="Song I."/>
            <person name="Kim S."/>
            <person name="Choi T."/>
            <person name="Kim D."/>
            <person name="Ryu S."/>
            <person name="Kim W."/>
        </authorList>
    </citation>
    <scope>NUCLEOTIDE SEQUENCE [LARGE SCALE GENOMIC DNA]</scope>
    <source>
        <tissue evidence="1">Muscle</tissue>
    </source>
</reference>
<gene>
    <name evidence="1" type="ORF">E2C01_022121</name>
</gene>
<dbReference type="AlphaFoldDB" id="A0A5B7E565"/>
<protein>
    <submittedName>
        <fullName evidence="1">Uncharacterized protein</fullName>
    </submittedName>
</protein>
<sequence length="70" mass="7204">MEHWKCASLSSTASNGVPCGAASWCGRGPGPVGGAVTSPRSWCTLCECQLGHVHGAHVNVGWAVFTVHTV</sequence>